<proteinExistence type="predicted"/>
<sequence length="155" mass="17479">MNAGAQVKVNMLDKIYAAATAIKGAGEPFADIENVNWMRRLADQILECVDQSRSILNDMAALGALNQFEGPIRDSHRMAYILAELLDDHLRDYRMLSGIRPDDKLWHIRLTDDEMGILSFAWNDVVGRLNSLERLLDETFEEAGSEQKVAPHGDH</sequence>
<evidence type="ECO:0000313" key="1">
    <source>
        <dbReference type="EMBL" id="MBL0374012.1"/>
    </source>
</evidence>
<protein>
    <submittedName>
        <fullName evidence="1">Uncharacterized protein</fullName>
    </submittedName>
</protein>
<name>A0A936YSH4_9HYPH</name>
<dbReference type="AlphaFoldDB" id="A0A936YSH4"/>
<dbReference type="Proteomes" id="UP000633219">
    <property type="component" value="Unassembled WGS sequence"/>
</dbReference>
<comment type="caution">
    <text evidence="1">The sequence shown here is derived from an EMBL/GenBank/DDBJ whole genome shotgun (WGS) entry which is preliminary data.</text>
</comment>
<dbReference type="EMBL" id="JAEQNC010000010">
    <property type="protein sequence ID" value="MBL0374012.1"/>
    <property type="molecule type" value="Genomic_DNA"/>
</dbReference>
<gene>
    <name evidence="1" type="ORF">JJB09_18485</name>
</gene>
<keyword evidence="2" id="KW-1185">Reference proteome</keyword>
<reference evidence="1" key="1">
    <citation type="submission" date="2021-01" db="EMBL/GenBank/DDBJ databases">
        <title>Rhizobium sp. strain KVB221 16S ribosomal RNA gene Genome sequencing and assembly.</title>
        <authorList>
            <person name="Kang M."/>
        </authorList>
    </citation>
    <scope>NUCLEOTIDE SEQUENCE</scope>
    <source>
        <strain evidence="1">KVB221</strain>
    </source>
</reference>
<accession>A0A936YSH4</accession>
<organism evidence="1 2">
    <name type="scientific">Rhizobium setariae</name>
    <dbReference type="NCBI Taxonomy" id="2801340"/>
    <lineage>
        <taxon>Bacteria</taxon>
        <taxon>Pseudomonadati</taxon>
        <taxon>Pseudomonadota</taxon>
        <taxon>Alphaproteobacteria</taxon>
        <taxon>Hyphomicrobiales</taxon>
        <taxon>Rhizobiaceae</taxon>
        <taxon>Rhizobium/Agrobacterium group</taxon>
        <taxon>Rhizobium</taxon>
    </lineage>
</organism>
<evidence type="ECO:0000313" key="2">
    <source>
        <dbReference type="Proteomes" id="UP000633219"/>
    </source>
</evidence>
<dbReference type="RefSeq" id="WP_201661513.1">
    <property type="nucleotide sequence ID" value="NZ_JAEQNC010000010.1"/>
</dbReference>